<sequence>MTTTAEHLDPAPAPDLQACLDTITAIDTDALDPDGQARLVQSLSQVVAVATAKKLQALASAERSRTAARVGAASTGQWAARLTNSDQVVAQRQVRLARGLDDRPAAGAALARGVISPEHAEVIVHADRQLPAHVTTAQREVVEQELVTKAQVLSPSALRRVARRALTAIEDDVAAVDAHENELVRDLEQHARTRTRLTLHDNDDGTVTGHFTVPTAQGHLLRKILDTITAPRRGRPGASRAQVGDREARTDWDRARGEAFCELVDHLPTDHLHPRTAATLVVTVDEATLRHALKVAHLDTDEALSAGEARRLACTARILPVVLGGASLPLDLGRSARLFSEAQRTALGTTHRACAADGCERPFAWCELHHDVPWSHLGKTDLARAVPLCHFHHRRIHDQHYVHHRQPDGSIAFHQRHEPPLAQRARNVVVPSV</sequence>
<keyword evidence="3" id="KW-0540">Nuclease</keyword>
<comment type="caution">
    <text evidence="3">The sequence shown here is derived from an EMBL/GenBank/DDBJ whole genome shotgun (WGS) entry which is preliminary data.</text>
</comment>
<feature type="domain" description="HNH nuclease" evidence="2">
    <location>
        <begin position="342"/>
        <end position="394"/>
    </location>
</feature>
<dbReference type="RefSeq" id="WP_123229321.1">
    <property type="nucleotide sequence ID" value="NZ_RJSE01000009.1"/>
</dbReference>
<name>A0A3N0CB77_9ACTN</name>
<proteinExistence type="predicted"/>
<dbReference type="EMBL" id="RJSE01000009">
    <property type="protein sequence ID" value="RNL60569.1"/>
    <property type="molecule type" value="Genomic_DNA"/>
</dbReference>
<keyword evidence="3" id="KW-0255">Endonuclease</keyword>
<evidence type="ECO:0000313" key="3">
    <source>
        <dbReference type="EMBL" id="RNL60569.1"/>
    </source>
</evidence>
<evidence type="ECO:0000313" key="4">
    <source>
        <dbReference type="Proteomes" id="UP000267128"/>
    </source>
</evidence>
<reference evidence="3 4" key="1">
    <citation type="submission" date="2018-11" db="EMBL/GenBank/DDBJ databases">
        <authorList>
            <person name="Li F."/>
        </authorList>
    </citation>
    <scope>NUCLEOTIDE SEQUENCE [LARGE SCALE GENOMIC DNA]</scope>
    <source>
        <strain evidence="3 4">Gsoil 097</strain>
    </source>
</reference>
<gene>
    <name evidence="3" type="ORF">EFK50_19830</name>
</gene>
<dbReference type="OrthoDB" id="3634417at2"/>
<dbReference type="InterPro" id="IPR003615">
    <property type="entry name" value="HNH_nuc"/>
</dbReference>
<dbReference type="SMART" id="SM00507">
    <property type="entry name" value="HNHc"/>
    <property type="match status" value="1"/>
</dbReference>
<dbReference type="InterPro" id="IPR003870">
    <property type="entry name" value="DUF222"/>
</dbReference>
<protein>
    <submittedName>
        <fullName evidence="3">HNH endonuclease</fullName>
    </submittedName>
</protein>
<evidence type="ECO:0000256" key="1">
    <source>
        <dbReference type="SAM" id="MobiDB-lite"/>
    </source>
</evidence>
<keyword evidence="4" id="KW-1185">Reference proteome</keyword>
<evidence type="ECO:0000259" key="2">
    <source>
        <dbReference type="SMART" id="SM00507"/>
    </source>
</evidence>
<keyword evidence="3" id="KW-0378">Hydrolase</keyword>
<dbReference type="GO" id="GO:0004519">
    <property type="term" value="F:endonuclease activity"/>
    <property type="evidence" value="ECO:0007669"/>
    <property type="project" value="UniProtKB-KW"/>
</dbReference>
<organism evidence="3 4">
    <name type="scientific">Nocardioides marmoriginsengisoli</name>
    <dbReference type="NCBI Taxonomy" id="661483"/>
    <lineage>
        <taxon>Bacteria</taxon>
        <taxon>Bacillati</taxon>
        <taxon>Actinomycetota</taxon>
        <taxon>Actinomycetes</taxon>
        <taxon>Propionibacteriales</taxon>
        <taxon>Nocardioidaceae</taxon>
        <taxon>Nocardioides</taxon>
    </lineage>
</organism>
<dbReference type="AlphaFoldDB" id="A0A3N0CB77"/>
<feature type="region of interest" description="Disordered" evidence="1">
    <location>
        <begin position="231"/>
        <end position="250"/>
    </location>
</feature>
<dbReference type="Pfam" id="PF02720">
    <property type="entry name" value="DUF222"/>
    <property type="match status" value="1"/>
</dbReference>
<accession>A0A3N0CB77</accession>
<dbReference type="Proteomes" id="UP000267128">
    <property type="component" value="Unassembled WGS sequence"/>
</dbReference>
<dbReference type="CDD" id="cd00085">
    <property type="entry name" value="HNHc"/>
    <property type="match status" value="1"/>
</dbReference>